<accession>A0A328UBY3</accession>
<dbReference type="Gene3D" id="2.60.120.620">
    <property type="entry name" value="q2cbj1_9rhob like domain"/>
    <property type="match status" value="1"/>
</dbReference>
<evidence type="ECO:0000313" key="2">
    <source>
        <dbReference type="Proteomes" id="UP000249260"/>
    </source>
</evidence>
<dbReference type="PANTHER" id="PTHR20883">
    <property type="entry name" value="PHYTANOYL-COA DIOXYGENASE DOMAIN CONTAINING 1"/>
    <property type="match status" value="1"/>
</dbReference>
<comment type="caution">
    <text evidence="1">The sequence shown here is derived from an EMBL/GenBank/DDBJ whole genome shotgun (WGS) entry which is preliminary data.</text>
</comment>
<organism evidence="1 2">
    <name type="scientific">Paenibacillus montanisoli</name>
    <dbReference type="NCBI Taxonomy" id="2081970"/>
    <lineage>
        <taxon>Bacteria</taxon>
        <taxon>Bacillati</taxon>
        <taxon>Bacillota</taxon>
        <taxon>Bacilli</taxon>
        <taxon>Bacillales</taxon>
        <taxon>Paenibacillaceae</taxon>
        <taxon>Paenibacillus</taxon>
    </lineage>
</organism>
<dbReference type="Proteomes" id="UP000249260">
    <property type="component" value="Unassembled WGS sequence"/>
</dbReference>
<protein>
    <recommendedName>
        <fullName evidence="3">Phytanoyl-CoA dioxygenase</fullName>
    </recommendedName>
</protein>
<dbReference type="EMBL" id="QLUW01000001">
    <property type="protein sequence ID" value="RAP78415.1"/>
    <property type="molecule type" value="Genomic_DNA"/>
</dbReference>
<sequence length="281" mass="33240">MSFVDQYREEGYVCLRNVLSEQDLNPVIGVISKFIDQKAKEWYAEGKISDKFEHLSIYDRWAKISSMHYENKGLMNLELFSREVYDLIRNPKLVQFVEQVVGQELAANGDWWVRSKLPHEDKTTYPWHQDSFYYGGQDAWNPDFHILSVWIPLLDVDTVNGCLQLIPGSNKWGRVPFQMNEHNHLVPAINVEEKGEILTMEMQKGDVLFFNQLTLHRSLPNLSEHVRWSIDLRYSPANQPFSWHIDPDFGKRFPNLIVKRPSDPSKETTWEQWYDRHLNRM</sequence>
<dbReference type="Pfam" id="PF05721">
    <property type="entry name" value="PhyH"/>
    <property type="match status" value="1"/>
</dbReference>
<reference evidence="1 2" key="1">
    <citation type="submission" date="2018-06" db="EMBL/GenBank/DDBJ databases">
        <title>Paenibacillus montanisoli sp. nov., isolated from mountain area soil.</title>
        <authorList>
            <person name="Wu M."/>
        </authorList>
    </citation>
    <scope>NUCLEOTIDE SEQUENCE [LARGE SCALE GENOMIC DNA]</scope>
    <source>
        <strain evidence="1 2">RA17</strain>
    </source>
</reference>
<proteinExistence type="predicted"/>
<gene>
    <name evidence="1" type="ORF">DL346_08320</name>
</gene>
<keyword evidence="2" id="KW-1185">Reference proteome</keyword>
<dbReference type="RefSeq" id="WP_112881538.1">
    <property type="nucleotide sequence ID" value="NZ_QLUW01000001.1"/>
</dbReference>
<evidence type="ECO:0000313" key="1">
    <source>
        <dbReference type="EMBL" id="RAP78415.1"/>
    </source>
</evidence>
<dbReference type="GO" id="GO:0016706">
    <property type="term" value="F:2-oxoglutarate-dependent dioxygenase activity"/>
    <property type="evidence" value="ECO:0007669"/>
    <property type="project" value="UniProtKB-ARBA"/>
</dbReference>
<dbReference type="SUPFAM" id="SSF51197">
    <property type="entry name" value="Clavaminate synthase-like"/>
    <property type="match status" value="1"/>
</dbReference>
<dbReference type="AlphaFoldDB" id="A0A328UBY3"/>
<name>A0A328UBY3_9BACL</name>
<dbReference type="GO" id="GO:0005506">
    <property type="term" value="F:iron ion binding"/>
    <property type="evidence" value="ECO:0007669"/>
    <property type="project" value="UniProtKB-ARBA"/>
</dbReference>
<dbReference type="InterPro" id="IPR008775">
    <property type="entry name" value="Phytyl_CoA_dOase-like"/>
</dbReference>
<dbReference type="OrthoDB" id="9791262at2"/>
<dbReference type="PANTHER" id="PTHR20883:SF14">
    <property type="entry name" value="PHYTANOYL-COA DIOXYGENASE"/>
    <property type="match status" value="1"/>
</dbReference>
<evidence type="ECO:0008006" key="3">
    <source>
        <dbReference type="Google" id="ProtNLM"/>
    </source>
</evidence>